<dbReference type="AlphaFoldDB" id="W7BAF8"/>
<dbReference type="PATRIC" id="fig|1265819.5.peg.2256"/>
<sequence>MDHNSETIRRFREQLKASRLAYRKHVLRIAHMSDNVARVEAQEKLEGMEETNKELQESYLLATIAEEEDILFGMNSNFDDLLLMQLRNKYELSGRQLAQLFGVASDVVYQRIKCVEGGKA</sequence>
<accession>W7BAF8</accession>
<gene>
    <name evidence="1" type="ORF">PGRAN_11273</name>
</gene>
<keyword evidence="2" id="KW-1185">Reference proteome</keyword>
<dbReference type="EMBL" id="AODD01000015">
    <property type="protein sequence ID" value="EUJ22972.1"/>
    <property type="molecule type" value="Genomic_DNA"/>
</dbReference>
<comment type="caution">
    <text evidence="1">The sequence shown here is derived from an EMBL/GenBank/DDBJ whole genome shotgun (WGS) entry which is preliminary data.</text>
</comment>
<evidence type="ECO:0000313" key="2">
    <source>
        <dbReference type="Proteomes" id="UP000019253"/>
    </source>
</evidence>
<dbReference type="STRING" id="1265819.PGRAN_11273"/>
<organism evidence="1 2">
    <name type="scientific">Listeria grandensis FSL F6-0971</name>
    <dbReference type="NCBI Taxonomy" id="1265819"/>
    <lineage>
        <taxon>Bacteria</taxon>
        <taxon>Bacillati</taxon>
        <taxon>Bacillota</taxon>
        <taxon>Bacilli</taxon>
        <taxon>Bacillales</taxon>
        <taxon>Listeriaceae</taxon>
        <taxon>Listeria</taxon>
    </lineage>
</organism>
<evidence type="ECO:0000313" key="1">
    <source>
        <dbReference type="EMBL" id="EUJ22972.1"/>
    </source>
</evidence>
<name>W7BAF8_9LIST</name>
<protein>
    <submittedName>
        <fullName evidence="1">Uncharacterized protein</fullName>
    </submittedName>
</protein>
<proteinExistence type="predicted"/>
<reference evidence="1 2" key="1">
    <citation type="journal article" date="2014" name="Int. J. Syst. Evol. Microbiol.">
        <title>Listeria floridensis sp. nov., Listeria aquatica sp. nov., Listeria cornellensis sp. nov., Listeria riparia sp. nov. and Listeria grandensis sp. nov., from agricultural and natural environments.</title>
        <authorList>
            <person name="den Bakker H.C."/>
            <person name="Warchocki S."/>
            <person name="Wright E.M."/>
            <person name="Allred A.F."/>
            <person name="Ahlstrom C."/>
            <person name="Manuel C.S."/>
            <person name="Stasiewicz M.J."/>
            <person name="Burrell A."/>
            <person name="Roof S."/>
            <person name="Strawn L."/>
            <person name="Fortes E.D."/>
            <person name="Nightingale K.K."/>
            <person name="Kephart D."/>
            <person name="Wiedmann M."/>
        </authorList>
    </citation>
    <scope>NUCLEOTIDE SEQUENCE [LARGE SCALE GENOMIC DNA]</scope>
    <source>
        <strain evidence="2">FSL F6-971</strain>
    </source>
</reference>
<dbReference type="RefSeq" id="WP_036066981.1">
    <property type="nucleotide sequence ID" value="NZ_AODD01000015.1"/>
</dbReference>
<dbReference type="Proteomes" id="UP000019253">
    <property type="component" value="Unassembled WGS sequence"/>
</dbReference>